<evidence type="ECO:0000313" key="3">
    <source>
        <dbReference type="Proteomes" id="UP000075418"/>
    </source>
</evidence>
<keyword evidence="1" id="KW-1133">Transmembrane helix</keyword>
<dbReference type="EMBL" id="LUGM01000002">
    <property type="protein sequence ID" value="KYH14308.1"/>
    <property type="molecule type" value="Genomic_DNA"/>
</dbReference>
<gene>
    <name evidence="2" type="ORF">A0131_05900</name>
</gene>
<sequence length="202" mass="22955">MANYQHNNNAKKSKWNIIVIVIIILVFLSLVFALFFGTYSFIKNNVNFNINHSHSTSEKEKGNSEPKDAPKINVLTSEFSNNFMHADQRNGYHGITKGMTKKEVEKKLGHTNHVVPIASVKAHKYGSIATYYNKDNKVERIFVVPQNVSIHEFENYHGQATISYNQSGKVYDGNPNNSFSVKVFTNKDDKITGIENVDQITR</sequence>
<accession>A0A151A4J4</accession>
<evidence type="ECO:0000313" key="2">
    <source>
        <dbReference type="EMBL" id="KYH14308.1"/>
    </source>
</evidence>
<proteinExistence type="predicted"/>
<reference evidence="2 3" key="1">
    <citation type="submission" date="2016-02" db="EMBL/GenBank/DDBJ databases">
        <title>Draft genome sequence of hydrocarbon degrading Staphylococcus saprophyticus Strain CNV2, isolated from crude-oil contaminated soil from Noonmati Oil Refinery, Guwahati, Assam, India.</title>
        <authorList>
            <person name="Mukherjee A."/>
            <person name="Chettri B."/>
            <person name="Langpoklakpam J."/>
            <person name="Singh A.K."/>
            <person name="Chattopadhyay D.J."/>
        </authorList>
    </citation>
    <scope>NUCLEOTIDE SEQUENCE [LARGE SCALE GENOMIC DNA]</scope>
    <source>
        <strain evidence="2 3">CNV2</strain>
    </source>
</reference>
<dbReference type="AlphaFoldDB" id="A0A151A4J4"/>
<protein>
    <submittedName>
        <fullName evidence="2">Uncharacterized protein</fullName>
    </submittedName>
</protein>
<name>A0A151A4J4_9STAP</name>
<evidence type="ECO:0000256" key="1">
    <source>
        <dbReference type="SAM" id="Phobius"/>
    </source>
</evidence>
<dbReference type="RefSeq" id="WP_061854492.1">
    <property type="nucleotide sequence ID" value="NZ_LUGM01000002.1"/>
</dbReference>
<comment type="caution">
    <text evidence="2">The sequence shown here is derived from an EMBL/GenBank/DDBJ whole genome shotgun (WGS) entry which is preliminary data.</text>
</comment>
<dbReference type="Proteomes" id="UP000075418">
    <property type="component" value="Unassembled WGS sequence"/>
</dbReference>
<keyword evidence="1" id="KW-0472">Membrane</keyword>
<keyword evidence="1" id="KW-0812">Transmembrane</keyword>
<organism evidence="2 3">
    <name type="scientific">Staphylococcus kloosii</name>
    <dbReference type="NCBI Taxonomy" id="29384"/>
    <lineage>
        <taxon>Bacteria</taxon>
        <taxon>Bacillati</taxon>
        <taxon>Bacillota</taxon>
        <taxon>Bacilli</taxon>
        <taxon>Bacillales</taxon>
        <taxon>Staphylococcaceae</taxon>
        <taxon>Staphylococcus</taxon>
    </lineage>
</organism>
<feature type="transmembrane region" description="Helical" evidence="1">
    <location>
        <begin position="15"/>
        <end position="42"/>
    </location>
</feature>